<dbReference type="EMBL" id="OV696687">
    <property type="protein sequence ID" value="CAH1254048.1"/>
    <property type="molecule type" value="Genomic_DNA"/>
</dbReference>
<feature type="compositionally biased region" description="Polar residues" evidence="4">
    <location>
        <begin position="509"/>
        <end position="520"/>
    </location>
</feature>
<dbReference type="InterPro" id="IPR051070">
    <property type="entry name" value="NF-kappa-B_inhibitor"/>
</dbReference>
<evidence type="ECO:0000256" key="3">
    <source>
        <dbReference type="PROSITE-ProRule" id="PRU00023"/>
    </source>
</evidence>
<protein>
    <submittedName>
        <fullName evidence="5">BCL3 protein</fullName>
    </submittedName>
</protein>
<dbReference type="PROSITE" id="PS50297">
    <property type="entry name" value="ANK_REP_REGION"/>
    <property type="match status" value="3"/>
</dbReference>
<feature type="repeat" description="ANK" evidence="3">
    <location>
        <begin position="335"/>
        <end position="367"/>
    </location>
</feature>
<feature type="region of interest" description="Disordered" evidence="4">
    <location>
        <begin position="109"/>
        <end position="128"/>
    </location>
</feature>
<evidence type="ECO:0000313" key="5">
    <source>
        <dbReference type="EMBL" id="CAH1254048.1"/>
    </source>
</evidence>
<feature type="repeat" description="ANK" evidence="3">
    <location>
        <begin position="402"/>
        <end position="434"/>
    </location>
</feature>
<dbReference type="GO" id="GO:0005829">
    <property type="term" value="C:cytosol"/>
    <property type="evidence" value="ECO:0007669"/>
    <property type="project" value="TreeGrafter"/>
</dbReference>
<feature type="compositionally biased region" description="Low complexity" evidence="4">
    <location>
        <begin position="486"/>
        <end position="507"/>
    </location>
</feature>
<name>A0A8K0EK23_BRALA</name>
<dbReference type="Gene3D" id="1.25.40.20">
    <property type="entry name" value="Ankyrin repeat-containing domain"/>
    <property type="match status" value="1"/>
</dbReference>
<feature type="region of interest" description="Disordered" evidence="4">
    <location>
        <begin position="135"/>
        <end position="171"/>
    </location>
</feature>
<dbReference type="PANTHER" id="PTHR46680:SF2">
    <property type="entry name" value="NF-KAPPA-B INHIBITOR ZETA"/>
    <property type="match status" value="1"/>
</dbReference>
<dbReference type="Pfam" id="PF12796">
    <property type="entry name" value="Ank_2"/>
    <property type="match status" value="2"/>
</dbReference>
<keyword evidence="6" id="KW-1185">Reference proteome</keyword>
<dbReference type="PANTHER" id="PTHR46680">
    <property type="entry name" value="NF-KAPPA-B INHIBITOR ALPHA"/>
    <property type="match status" value="1"/>
</dbReference>
<feature type="region of interest" description="Disordered" evidence="4">
    <location>
        <begin position="458"/>
        <end position="520"/>
    </location>
</feature>
<feature type="repeat" description="ANK" evidence="3">
    <location>
        <begin position="229"/>
        <end position="265"/>
    </location>
</feature>
<reference evidence="5" key="1">
    <citation type="submission" date="2022-01" db="EMBL/GenBank/DDBJ databases">
        <authorList>
            <person name="Braso-Vives M."/>
        </authorList>
    </citation>
    <scope>NUCLEOTIDE SEQUENCE</scope>
</reference>
<dbReference type="AlphaFoldDB" id="A0A8K0EK23"/>
<evidence type="ECO:0000256" key="4">
    <source>
        <dbReference type="SAM" id="MobiDB-lite"/>
    </source>
</evidence>
<dbReference type="SMART" id="SM00248">
    <property type="entry name" value="ANK"/>
    <property type="match status" value="6"/>
</dbReference>
<dbReference type="SUPFAM" id="SSF48403">
    <property type="entry name" value="Ankyrin repeat"/>
    <property type="match status" value="1"/>
</dbReference>
<dbReference type="InterPro" id="IPR036770">
    <property type="entry name" value="Ankyrin_rpt-contain_sf"/>
</dbReference>
<keyword evidence="2 3" id="KW-0040">ANK repeat</keyword>
<dbReference type="Proteomes" id="UP000838412">
    <property type="component" value="Chromosome 2"/>
</dbReference>
<feature type="repeat" description="ANK" evidence="3">
    <location>
        <begin position="266"/>
        <end position="298"/>
    </location>
</feature>
<evidence type="ECO:0000256" key="2">
    <source>
        <dbReference type="ARBA" id="ARBA00023043"/>
    </source>
</evidence>
<dbReference type="PROSITE" id="PS50088">
    <property type="entry name" value="ANK_REPEAT"/>
    <property type="match status" value="5"/>
</dbReference>
<dbReference type="InterPro" id="IPR002110">
    <property type="entry name" value="Ankyrin_rpt"/>
</dbReference>
<keyword evidence="1" id="KW-0677">Repeat</keyword>
<proteinExistence type="predicted"/>
<dbReference type="OrthoDB" id="10254947at2759"/>
<feature type="repeat" description="ANK" evidence="3">
    <location>
        <begin position="369"/>
        <end position="401"/>
    </location>
</feature>
<organism evidence="5 6">
    <name type="scientific">Branchiostoma lanceolatum</name>
    <name type="common">Common lancelet</name>
    <name type="synonym">Amphioxus lanceolatum</name>
    <dbReference type="NCBI Taxonomy" id="7740"/>
    <lineage>
        <taxon>Eukaryota</taxon>
        <taxon>Metazoa</taxon>
        <taxon>Chordata</taxon>
        <taxon>Cephalochordata</taxon>
        <taxon>Leptocardii</taxon>
        <taxon>Amphioxiformes</taxon>
        <taxon>Branchiostomatidae</taxon>
        <taxon>Branchiostoma</taxon>
    </lineage>
</organism>
<dbReference type="PRINTS" id="PR01415">
    <property type="entry name" value="ANKYRIN"/>
</dbReference>
<evidence type="ECO:0000313" key="6">
    <source>
        <dbReference type="Proteomes" id="UP000838412"/>
    </source>
</evidence>
<sequence>MGCPTQSAHWNGSIASPDRMDIESCRQYPAGLSPASPSREPPTRVACPAASPVRARPLLVSDSAVVVPNSSFTTSTSTSSNMTISRRPVFPEGLTIARRRLHQSENVKLPPKKRRHLVPSSETDVTTPIPTAVRNNFNVRPRHDNTSTDRSTTLRVKEEAGPQPRSQGVEDGCLKARSTHGETIHSTLGLPQVPVPLTSLPRPVPNFVDPRLGAFASTELQQLSWQDEDGDTPLHIAVAQSNVPLTERYLTLLTMAHRNIDTYNHLRQTPLHLAIITDQWPLVRMLVLSSACADVQDRNGQTAVHLSCQTASTACLHTILTCSTHELDLELRNYDGLSPLHVAVNTGSQDVVMLLVDSGADVDATDGKSGRTALFHAVERDHEDMVLYLLRAGAKVNAQCYAGNTPLHAASGRGQQRMVKLLIKHGADIGVKNSHNDTPLAVVKTRVISQMMRGRYKPGRSAVASPPADAKAALPRSVALLKDESASPSASCGSSYPSEHSSPSPEETPQCQGSSPGLGR</sequence>
<gene>
    <name evidence="5" type="primary">BCL3</name>
    <name evidence="5" type="ORF">BLAG_LOCUS13605</name>
</gene>
<feature type="compositionally biased region" description="Low complexity" evidence="4">
    <location>
        <begin position="462"/>
        <end position="475"/>
    </location>
</feature>
<dbReference type="GO" id="GO:0051059">
    <property type="term" value="F:NF-kappaB binding"/>
    <property type="evidence" value="ECO:0007669"/>
    <property type="project" value="TreeGrafter"/>
</dbReference>
<accession>A0A8K0EK23</accession>
<evidence type="ECO:0000256" key="1">
    <source>
        <dbReference type="ARBA" id="ARBA00022737"/>
    </source>
</evidence>
<dbReference type="GO" id="GO:0071356">
    <property type="term" value="P:cellular response to tumor necrosis factor"/>
    <property type="evidence" value="ECO:0007669"/>
    <property type="project" value="TreeGrafter"/>
</dbReference>